<accession>A0A1E5P1E3</accession>
<organism evidence="1 2">
    <name type="scientific">Streptomyces agglomeratus</name>
    <dbReference type="NCBI Taxonomy" id="285458"/>
    <lineage>
        <taxon>Bacteria</taxon>
        <taxon>Bacillati</taxon>
        <taxon>Actinomycetota</taxon>
        <taxon>Actinomycetes</taxon>
        <taxon>Kitasatosporales</taxon>
        <taxon>Streptomycetaceae</taxon>
        <taxon>Streptomyces</taxon>
    </lineage>
</organism>
<dbReference type="EMBL" id="MEHJ01000001">
    <property type="protein sequence ID" value="OEJ23361.1"/>
    <property type="molecule type" value="Genomic_DNA"/>
</dbReference>
<name>A0A1E5P1E3_9ACTN</name>
<proteinExistence type="predicted"/>
<dbReference type="Proteomes" id="UP000095759">
    <property type="component" value="Unassembled WGS sequence"/>
</dbReference>
<sequence>MPATADAVTSAENSYPVLGWLRRGPSAEALAQLAGQAEPLTHELLDSLPQSATTRHVRCLLVIADLFGISPSTAETWAKYANDSWTRYLVPRAITGTAPAWLPCYTGQLAAPGPGGM</sequence>
<keyword evidence="2" id="KW-1185">Reference proteome</keyword>
<gene>
    <name evidence="1" type="ORF">AS594_01470</name>
</gene>
<comment type="caution">
    <text evidence="1">The sequence shown here is derived from an EMBL/GenBank/DDBJ whole genome shotgun (WGS) entry which is preliminary data.</text>
</comment>
<protein>
    <submittedName>
        <fullName evidence="1">Uncharacterized protein</fullName>
    </submittedName>
</protein>
<evidence type="ECO:0000313" key="1">
    <source>
        <dbReference type="EMBL" id="OEJ23361.1"/>
    </source>
</evidence>
<reference evidence="1 2" key="1">
    <citation type="submission" date="2016-08" db="EMBL/GenBank/DDBJ databases">
        <title>Complete genome sequence of Streptomyces agglomeratus strain 6-3-2, a novel anti-MRSA actinomycete isolated from Wuli of Tebit, China.</title>
        <authorList>
            <person name="Chen X."/>
        </authorList>
    </citation>
    <scope>NUCLEOTIDE SEQUENCE [LARGE SCALE GENOMIC DNA]</scope>
    <source>
        <strain evidence="1 2">6-3-2</strain>
    </source>
</reference>
<evidence type="ECO:0000313" key="2">
    <source>
        <dbReference type="Proteomes" id="UP000095759"/>
    </source>
</evidence>
<dbReference type="AlphaFoldDB" id="A0A1E5P1E3"/>